<keyword evidence="8 12" id="KW-0378">Hydrolase</keyword>
<feature type="active site" evidence="11">
    <location>
        <position position="371"/>
    </location>
</feature>
<dbReference type="InterPro" id="IPR011050">
    <property type="entry name" value="Pectin_lyase_fold/virulence"/>
</dbReference>
<accession>A0AAQ3P591</accession>
<keyword evidence="9 12" id="KW-0063">Aspartyl esterase</keyword>
<evidence type="ECO:0000256" key="2">
    <source>
        <dbReference type="ARBA" id="ARBA00005184"/>
    </source>
</evidence>
<dbReference type="Proteomes" id="UP001374535">
    <property type="component" value="Chromosome 2"/>
</dbReference>
<comment type="pathway">
    <text evidence="2 12">Glycan metabolism; pectin degradation; 2-dehydro-3-deoxy-D-gluconate from pectin: step 1/5.</text>
</comment>
<evidence type="ECO:0000256" key="11">
    <source>
        <dbReference type="PROSITE-ProRule" id="PRU10040"/>
    </source>
</evidence>
<protein>
    <recommendedName>
        <fullName evidence="5 12">Pectinesterase</fullName>
        <ecNumber evidence="5 12">3.1.1.11</ecNumber>
    </recommendedName>
</protein>
<gene>
    <name evidence="14" type="ORF">V8G54_007370</name>
</gene>
<dbReference type="PANTHER" id="PTHR31707">
    <property type="entry name" value="PECTINESTERASE"/>
    <property type="match status" value="1"/>
</dbReference>
<dbReference type="GO" id="GO:0004857">
    <property type="term" value="F:enzyme inhibitor activity"/>
    <property type="evidence" value="ECO:0007669"/>
    <property type="project" value="InterPro"/>
</dbReference>
<dbReference type="InterPro" id="IPR012334">
    <property type="entry name" value="Pectin_lyas_fold"/>
</dbReference>
<evidence type="ECO:0000313" key="14">
    <source>
        <dbReference type="EMBL" id="WVZ20048.1"/>
    </source>
</evidence>
<dbReference type="Gene3D" id="2.160.20.10">
    <property type="entry name" value="Single-stranded right-handed beta-helix, Pectin lyase-like"/>
    <property type="match status" value="1"/>
</dbReference>
<evidence type="ECO:0000256" key="12">
    <source>
        <dbReference type="RuleBase" id="RU000589"/>
    </source>
</evidence>
<dbReference type="GO" id="GO:0042545">
    <property type="term" value="P:cell wall modification"/>
    <property type="evidence" value="ECO:0007669"/>
    <property type="project" value="UniProtKB-UniRule"/>
</dbReference>
<proteinExistence type="inferred from homology"/>
<dbReference type="NCBIfam" id="TIGR01614">
    <property type="entry name" value="PME_inhib"/>
    <property type="match status" value="1"/>
</dbReference>
<evidence type="ECO:0000256" key="8">
    <source>
        <dbReference type="ARBA" id="ARBA00022801"/>
    </source>
</evidence>
<organism evidence="14 15">
    <name type="scientific">Vigna mungo</name>
    <name type="common">Black gram</name>
    <name type="synonym">Phaseolus mungo</name>
    <dbReference type="NCBI Taxonomy" id="3915"/>
    <lineage>
        <taxon>Eukaryota</taxon>
        <taxon>Viridiplantae</taxon>
        <taxon>Streptophyta</taxon>
        <taxon>Embryophyta</taxon>
        <taxon>Tracheophyta</taxon>
        <taxon>Spermatophyta</taxon>
        <taxon>Magnoliopsida</taxon>
        <taxon>eudicotyledons</taxon>
        <taxon>Gunneridae</taxon>
        <taxon>Pentapetalae</taxon>
        <taxon>rosids</taxon>
        <taxon>fabids</taxon>
        <taxon>Fabales</taxon>
        <taxon>Fabaceae</taxon>
        <taxon>Papilionoideae</taxon>
        <taxon>50 kb inversion clade</taxon>
        <taxon>NPAAA clade</taxon>
        <taxon>indigoferoid/millettioid clade</taxon>
        <taxon>Phaseoleae</taxon>
        <taxon>Vigna</taxon>
    </lineage>
</organism>
<dbReference type="EC" id="3.1.1.11" evidence="5 12"/>
<sequence>MDKISHCCPFLHLRVRTQQFVVTLSVLGSALSWITTSDALINECSLTRYPDLCAQTLMQFGSSNQSLDHNILALVNKTILETSLPSSYFADYKTDDEDEAHSVVTDYCEELIGMSLKRLDQSLRALKSPTRNNNDIQTWLSASITFQQTCKDYADAHTTISGGGLMQRMSDKMHYLSQLGSNSLAFVNHVSKKGSEKGETNKEEDEFPKWVSAKGRKLLQGGSIKANAIVAQDGSGDYKTVSEAIKAASGNRFVIYVKEGTYKEKIRTSKDGITLVGDGKYSTLIVGDDSVAEGSSLTESATFTISGDGFIARDIGFQNNAGPGGEQAVALNIASDHAVLYRCSISGYQDTLYALALRQFYAECDIYGTIDFIFGNAAAVFQRCNLLLRHPRGSSYNAILANGRTDPGQNTGFSVHKSTISPTSDFKQSHSSFLGRPWKEYSRSVVMQSTIDEVIAAKGWVAWPGYGSSVLKSLYFAEYGNEGGGAGTGGRVEWQGFHVLKDEDASKFTVANFIAGNSWIPSTGVNFISGLN</sequence>
<evidence type="ECO:0000256" key="4">
    <source>
        <dbReference type="ARBA" id="ARBA00007786"/>
    </source>
</evidence>
<dbReference type="GO" id="GO:0045490">
    <property type="term" value="P:pectin catabolic process"/>
    <property type="evidence" value="ECO:0007669"/>
    <property type="project" value="UniProtKB-UniRule"/>
</dbReference>
<keyword evidence="15" id="KW-1185">Reference proteome</keyword>
<evidence type="ECO:0000256" key="3">
    <source>
        <dbReference type="ARBA" id="ARBA00006027"/>
    </source>
</evidence>
<dbReference type="SUPFAM" id="SSF51126">
    <property type="entry name" value="Pectin lyase-like"/>
    <property type="match status" value="1"/>
</dbReference>
<evidence type="ECO:0000313" key="15">
    <source>
        <dbReference type="Proteomes" id="UP001374535"/>
    </source>
</evidence>
<dbReference type="SUPFAM" id="SSF101148">
    <property type="entry name" value="Plant invertase/pectin methylesterase inhibitor"/>
    <property type="match status" value="1"/>
</dbReference>
<dbReference type="Pfam" id="PF01095">
    <property type="entry name" value="Pectinesterase"/>
    <property type="match status" value="1"/>
</dbReference>
<dbReference type="InterPro" id="IPR033131">
    <property type="entry name" value="Pectinesterase_Asp_AS"/>
</dbReference>
<comment type="subcellular location">
    <subcellularLocation>
        <location evidence="1">Secreted</location>
        <location evidence="1">Cell wall</location>
    </subcellularLocation>
</comment>
<name>A0AAQ3P591_VIGMU</name>
<keyword evidence="10" id="KW-0961">Cell wall biogenesis/degradation</keyword>
<dbReference type="CDD" id="cd15798">
    <property type="entry name" value="PMEI-like_3"/>
    <property type="match status" value="1"/>
</dbReference>
<reference evidence="14 15" key="1">
    <citation type="journal article" date="2023" name="Life. Sci Alliance">
        <title>Evolutionary insights into 3D genome organization and epigenetic landscape of Vigna mungo.</title>
        <authorList>
            <person name="Junaid A."/>
            <person name="Singh B."/>
            <person name="Bhatia S."/>
        </authorList>
    </citation>
    <scope>NUCLEOTIDE SEQUENCE [LARGE SCALE GENOMIC DNA]</scope>
    <source>
        <strain evidence="14">Urdbean</strain>
    </source>
</reference>
<comment type="similarity">
    <text evidence="3">In the N-terminal section; belongs to the PMEI family.</text>
</comment>
<dbReference type="InterPro" id="IPR035513">
    <property type="entry name" value="Invertase/methylesterase_inhib"/>
</dbReference>
<dbReference type="GO" id="GO:0030599">
    <property type="term" value="F:pectinesterase activity"/>
    <property type="evidence" value="ECO:0007669"/>
    <property type="project" value="UniProtKB-UniRule"/>
</dbReference>
<dbReference type="InterPro" id="IPR006501">
    <property type="entry name" value="Pectinesterase_inhib_dom"/>
</dbReference>
<comment type="similarity">
    <text evidence="4">In the C-terminal section; belongs to the pectinesterase family.</text>
</comment>
<feature type="domain" description="Pectinesterase inhibitor" evidence="13">
    <location>
        <begin position="36"/>
        <end position="186"/>
    </location>
</feature>
<evidence type="ECO:0000256" key="5">
    <source>
        <dbReference type="ARBA" id="ARBA00013229"/>
    </source>
</evidence>
<dbReference type="AlphaFoldDB" id="A0AAQ3P591"/>
<dbReference type="Pfam" id="PF04043">
    <property type="entry name" value="PMEI"/>
    <property type="match status" value="1"/>
</dbReference>
<dbReference type="EMBL" id="CP144699">
    <property type="protein sequence ID" value="WVZ20048.1"/>
    <property type="molecule type" value="Genomic_DNA"/>
</dbReference>
<dbReference type="SMART" id="SM00856">
    <property type="entry name" value="PMEI"/>
    <property type="match status" value="1"/>
</dbReference>
<keyword evidence="7" id="KW-0964">Secreted</keyword>
<dbReference type="PROSITE" id="PS00503">
    <property type="entry name" value="PECTINESTERASE_2"/>
    <property type="match status" value="1"/>
</dbReference>
<evidence type="ECO:0000256" key="1">
    <source>
        <dbReference type="ARBA" id="ARBA00004191"/>
    </source>
</evidence>
<dbReference type="FunFam" id="2.160.20.10:FF:000029">
    <property type="entry name" value="Pectinesterase 4"/>
    <property type="match status" value="1"/>
</dbReference>
<dbReference type="InterPro" id="IPR000070">
    <property type="entry name" value="Pectinesterase_cat"/>
</dbReference>
<evidence type="ECO:0000256" key="6">
    <source>
        <dbReference type="ARBA" id="ARBA00022512"/>
    </source>
</evidence>
<evidence type="ECO:0000259" key="13">
    <source>
        <dbReference type="SMART" id="SM00856"/>
    </source>
</evidence>
<dbReference type="Gene3D" id="1.20.140.40">
    <property type="entry name" value="Invertase/pectin methylesterase inhibitor family protein"/>
    <property type="match status" value="1"/>
</dbReference>
<keyword evidence="6" id="KW-0134">Cell wall</keyword>
<evidence type="ECO:0000256" key="7">
    <source>
        <dbReference type="ARBA" id="ARBA00022525"/>
    </source>
</evidence>
<evidence type="ECO:0000256" key="9">
    <source>
        <dbReference type="ARBA" id="ARBA00023085"/>
    </source>
</evidence>
<comment type="catalytic activity">
    <reaction evidence="12">
        <text>[(1-&gt;4)-alpha-D-galacturonosyl methyl ester](n) + n H2O = [(1-&gt;4)-alpha-D-galacturonosyl](n) + n methanol + n H(+)</text>
        <dbReference type="Rhea" id="RHEA:22380"/>
        <dbReference type="Rhea" id="RHEA-COMP:14570"/>
        <dbReference type="Rhea" id="RHEA-COMP:14573"/>
        <dbReference type="ChEBI" id="CHEBI:15377"/>
        <dbReference type="ChEBI" id="CHEBI:15378"/>
        <dbReference type="ChEBI" id="CHEBI:17790"/>
        <dbReference type="ChEBI" id="CHEBI:140522"/>
        <dbReference type="ChEBI" id="CHEBI:140523"/>
        <dbReference type="EC" id="3.1.1.11"/>
    </reaction>
</comment>
<dbReference type="FunFam" id="1.20.140.40:FF:000024">
    <property type="entry name" value="Pectinesterase"/>
    <property type="match status" value="1"/>
</dbReference>
<evidence type="ECO:0000256" key="10">
    <source>
        <dbReference type="ARBA" id="ARBA00023316"/>
    </source>
</evidence>